<reference evidence="1 2" key="1">
    <citation type="submission" date="2008-03" db="EMBL/GenBank/DDBJ databases">
        <title>The Genome Sequence of Verticillium dahliae VdLs.17.</title>
        <authorList>
            <consortium name="The Broad Institute Genome Sequencing Platform"/>
            <person name="Ma L.-J.J."/>
            <person name="Klosterman S.J."/>
            <person name="Subbarao K."/>
            <person name="Dobinson K."/>
            <person name="Veronese P."/>
            <person name="Kang S."/>
            <person name="Gold S.E."/>
            <person name="Young S."/>
            <person name="Jaffe D."/>
            <person name="Gnerre S."/>
            <person name="Berlin A."/>
            <person name="Heiman D."/>
            <person name="Hepburn T."/>
            <person name="Sykes S."/>
            <person name="Alvarado L."/>
            <person name="Kodira C.D."/>
            <person name="Lander E."/>
            <person name="Galagan J."/>
            <person name="Nusbaum C."/>
            <person name="Birren B."/>
        </authorList>
    </citation>
    <scope>NUCLEOTIDE SEQUENCE [LARGE SCALE GENOMIC DNA]</scope>
    <source>
        <strain evidence="2">VdLs.17 / ATCC MYA-4575 / FGSC 10137</strain>
    </source>
</reference>
<keyword evidence="2" id="KW-1185">Reference proteome</keyword>
<gene>
    <name evidence="1" type="ORF">VDAG_02055</name>
</gene>
<dbReference type="GeneID" id="20703518"/>
<dbReference type="AlphaFoldDB" id="G2WUR4"/>
<organism evidence="1 2">
    <name type="scientific">Verticillium dahliae (strain VdLs.17 / ATCC MYA-4575 / FGSC 10137)</name>
    <name type="common">Verticillium wilt</name>
    <dbReference type="NCBI Taxonomy" id="498257"/>
    <lineage>
        <taxon>Eukaryota</taxon>
        <taxon>Fungi</taxon>
        <taxon>Dikarya</taxon>
        <taxon>Ascomycota</taxon>
        <taxon>Pezizomycotina</taxon>
        <taxon>Sordariomycetes</taxon>
        <taxon>Hypocreomycetidae</taxon>
        <taxon>Glomerellales</taxon>
        <taxon>Plectosphaerellaceae</taxon>
        <taxon>Verticillium</taxon>
    </lineage>
</organism>
<dbReference type="HOGENOM" id="CLU_2943610_0_0_1"/>
<dbReference type="InParanoid" id="G2WUR4"/>
<dbReference type="RefSeq" id="XP_009656379.1">
    <property type="nucleotide sequence ID" value="XM_009658084.1"/>
</dbReference>
<name>G2WUR4_VERDV</name>
<accession>G2WUR4</accession>
<dbReference type="EMBL" id="DS572697">
    <property type="protein sequence ID" value="EGY20039.1"/>
    <property type="molecule type" value="Genomic_DNA"/>
</dbReference>
<evidence type="ECO:0000313" key="2">
    <source>
        <dbReference type="Proteomes" id="UP000001611"/>
    </source>
</evidence>
<proteinExistence type="predicted"/>
<protein>
    <submittedName>
        <fullName evidence="1">Uncharacterized protein</fullName>
    </submittedName>
</protein>
<sequence>MRLLAEQLPSGAPALIVGHLASVTMVHLSHWKSMGSLWASRTRCWGLLMPLRNEMAQDAS</sequence>
<evidence type="ECO:0000313" key="1">
    <source>
        <dbReference type="EMBL" id="EGY20039.1"/>
    </source>
</evidence>
<dbReference type="Proteomes" id="UP000001611">
    <property type="component" value="Chromosome 7"/>
</dbReference>
<dbReference type="KEGG" id="vda:VDAG_02055"/>